<sequence length="84" mass="9850">MPRWLTDSKVGYRFNSHWHLVSGANNIFNIHPAAFRRSTTPAAPRFTTSFLRRFPLQGAFLFRKRLLHTQNRKKKAGASLHRLF</sequence>
<dbReference type="RefSeq" id="WP_371859277.1">
    <property type="nucleotide sequence ID" value="NZ_BARK01000004.1"/>
</dbReference>
<reference evidence="1 2" key="1">
    <citation type="submission" date="2019-07" db="EMBL/GenBank/DDBJ databases">
        <title>Whole genome shotgun sequence of Gluconobacter kanchanaburiensis NBRC 103587.</title>
        <authorList>
            <person name="Hosoyama A."/>
            <person name="Uohara A."/>
            <person name="Ohji S."/>
            <person name="Ichikawa N."/>
        </authorList>
    </citation>
    <scope>NUCLEOTIDE SEQUENCE [LARGE SCALE GENOMIC DNA]</scope>
    <source>
        <strain evidence="1 2">NBRC 103587</strain>
    </source>
</reference>
<dbReference type="Proteomes" id="UP000321079">
    <property type="component" value="Unassembled WGS sequence"/>
</dbReference>
<dbReference type="AlphaFoldDB" id="A0A511BB01"/>
<comment type="caution">
    <text evidence="1">The sequence shown here is derived from an EMBL/GenBank/DDBJ whole genome shotgun (WGS) entry which is preliminary data.</text>
</comment>
<proteinExistence type="predicted"/>
<protein>
    <submittedName>
        <fullName evidence="1">Uncharacterized protein</fullName>
    </submittedName>
</protein>
<accession>A0A511BB01</accession>
<evidence type="ECO:0000313" key="1">
    <source>
        <dbReference type="EMBL" id="GEK97474.1"/>
    </source>
</evidence>
<keyword evidence="2" id="KW-1185">Reference proteome</keyword>
<gene>
    <name evidence="1" type="ORF">GKA01_26710</name>
</gene>
<evidence type="ECO:0000313" key="2">
    <source>
        <dbReference type="Proteomes" id="UP000321079"/>
    </source>
</evidence>
<name>A0A511BB01_9PROT</name>
<organism evidence="1 2">
    <name type="scientific">Gluconobacter kanchanaburiensis NBRC 103587</name>
    <dbReference type="NCBI Taxonomy" id="1307948"/>
    <lineage>
        <taxon>Bacteria</taxon>
        <taxon>Pseudomonadati</taxon>
        <taxon>Pseudomonadota</taxon>
        <taxon>Alphaproteobacteria</taxon>
        <taxon>Acetobacterales</taxon>
        <taxon>Acetobacteraceae</taxon>
        <taxon>Gluconobacter</taxon>
    </lineage>
</organism>
<dbReference type="EMBL" id="BJVA01000031">
    <property type="protein sequence ID" value="GEK97474.1"/>
    <property type="molecule type" value="Genomic_DNA"/>
</dbReference>